<protein>
    <submittedName>
        <fullName evidence="2">Uncharacterized protein</fullName>
    </submittedName>
</protein>
<dbReference type="EMBL" id="CP039247">
    <property type="protein sequence ID" value="QCB28451.1"/>
    <property type="molecule type" value="Genomic_DNA"/>
</dbReference>
<dbReference type="RefSeq" id="WP_246014174.1">
    <property type="nucleotide sequence ID" value="NZ_CP039247.1"/>
</dbReference>
<keyword evidence="1" id="KW-0472">Membrane</keyword>
<dbReference type="Proteomes" id="UP000296352">
    <property type="component" value="Chromosome"/>
</dbReference>
<accession>A0A4P7QFF4</accession>
<feature type="transmembrane region" description="Helical" evidence="1">
    <location>
        <begin position="35"/>
        <end position="53"/>
    </location>
</feature>
<organism evidence="2 3">
    <name type="scientific">Corynebacterium endometrii</name>
    <dbReference type="NCBI Taxonomy" id="2488819"/>
    <lineage>
        <taxon>Bacteria</taxon>
        <taxon>Bacillati</taxon>
        <taxon>Actinomycetota</taxon>
        <taxon>Actinomycetes</taxon>
        <taxon>Mycobacteriales</taxon>
        <taxon>Corynebacteriaceae</taxon>
        <taxon>Corynebacterium</taxon>
    </lineage>
</organism>
<proteinExistence type="predicted"/>
<evidence type="ECO:0000256" key="1">
    <source>
        <dbReference type="SAM" id="Phobius"/>
    </source>
</evidence>
<feature type="transmembrane region" description="Helical" evidence="1">
    <location>
        <begin position="91"/>
        <end position="107"/>
    </location>
</feature>
<evidence type="ECO:0000313" key="3">
    <source>
        <dbReference type="Proteomes" id="UP000296352"/>
    </source>
</evidence>
<name>A0A4P7QFF4_9CORY</name>
<dbReference type="KEGG" id="cee:CENDO_05855"/>
<keyword evidence="3" id="KW-1185">Reference proteome</keyword>
<sequence length="115" mass="12295">MRVGGAFMALGITLFIMGVVAMISDGVNVPFEMTWPRLAILIAALIVGAFATIRTDQRSSKAQVGALLVAVALIIASRFLPPTVLTVLGQYWLFMYGAAALLCALIIRRAMIPKS</sequence>
<reference evidence="2 3" key="1">
    <citation type="submission" date="2019-04" db="EMBL/GenBank/DDBJ databases">
        <title>Corynebacterium endometrii sp. nov., isolated from the uterus of a cow with endometritis.</title>
        <authorList>
            <person name="Ballas P."/>
            <person name="Ruckert C."/>
            <person name="Wagener K."/>
            <person name="Drillich M."/>
            <person name="Kaempfer P."/>
            <person name="Busse H.-J."/>
            <person name="Ehling-Schulz M."/>
        </authorList>
    </citation>
    <scope>NUCLEOTIDE SEQUENCE [LARGE SCALE GENOMIC DNA]</scope>
    <source>
        <strain evidence="2 3">LMM-1653</strain>
    </source>
</reference>
<feature type="transmembrane region" description="Helical" evidence="1">
    <location>
        <begin position="7"/>
        <end position="23"/>
    </location>
</feature>
<keyword evidence="1" id="KW-1133">Transmembrane helix</keyword>
<feature type="transmembrane region" description="Helical" evidence="1">
    <location>
        <begin position="65"/>
        <end position="85"/>
    </location>
</feature>
<gene>
    <name evidence="2" type="ORF">CENDO_05855</name>
</gene>
<evidence type="ECO:0000313" key="2">
    <source>
        <dbReference type="EMBL" id="QCB28451.1"/>
    </source>
</evidence>
<dbReference type="AlphaFoldDB" id="A0A4P7QFF4"/>
<keyword evidence="1" id="KW-0812">Transmembrane</keyword>